<evidence type="ECO:0000313" key="3">
    <source>
        <dbReference type="Proteomes" id="UP001165042"/>
    </source>
</evidence>
<accession>A0A9W6QJD8</accession>
<name>A0A9W6QJD8_9PSEU</name>
<dbReference type="EMBL" id="BSSD01000001">
    <property type="protein sequence ID" value="GLW89589.1"/>
    <property type="molecule type" value="Genomic_DNA"/>
</dbReference>
<keyword evidence="3" id="KW-1185">Reference proteome</keyword>
<evidence type="ECO:0000256" key="1">
    <source>
        <dbReference type="SAM" id="SignalP"/>
    </source>
</evidence>
<organism evidence="2 3">
    <name type="scientific">Actinokineospora globicatena</name>
    <dbReference type="NCBI Taxonomy" id="103729"/>
    <lineage>
        <taxon>Bacteria</taxon>
        <taxon>Bacillati</taxon>
        <taxon>Actinomycetota</taxon>
        <taxon>Actinomycetes</taxon>
        <taxon>Pseudonocardiales</taxon>
        <taxon>Pseudonocardiaceae</taxon>
        <taxon>Actinokineospora</taxon>
    </lineage>
</organism>
<dbReference type="AlphaFoldDB" id="A0A9W6QJD8"/>
<dbReference type="Proteomes" id="UP001165042">
    <property type="component" value="Unassembled WGS sequence"/>
</dbReference>
<proteinExistence type="predicted"/>
<feature type="signal peptide" evidence="1">
    <location>
        <begin position="1"/>
        <end position="25"/>
    </location>
</feature>
<feature type="chain" id="PRO_5040723089" description="Peptidase family M23" evidence="1">
    <location>
        <begin position="26"/>
        <end position="214"/>
    </location>
</feature>
<gene>
    <name evidence="2" type="ORF">Aglo03_04050</name>
</gene>
<evidence type="ECO:0008006" key="4">
    <source>
        <dbReference type="Google" id="ProtNLM"/>
    </source>
</evidence>
<dbReference type="RefSeq" id="WP_285606966.1">
    <property type="nucleotide sequence ID" value="NZ_BSSD01000001.1"/>
</dbReference>
<protein>
    <recommendedName>
        <fullName evidence="4">Peptidase family M23</fullName>
    </recommendedName>
</protein>
<evidence type="ECO:0000313" key="2">
    <source>
        <dbReference type="EMBL" id="GLW89589.1"/>
    </source>
</evidence>
<comment type="caution">
    <text evidence="2">The sequence shown here is derived from an EMBL/GenBank/DDBJ whole genome shotgun (WGS) entry which is preliminary data.</text>
</comment>
<keyword evidence="1" id="KW-0732">Signal</keyword>
<sequence length="214" mass="22254">MSTHRRSLFRAALVALFAFSGLLPAAGVSAAAVTAEPAVWVGSPLAARWPTGDSLPSSHHTPYGGDWSADLQSVGSGAAVVLYAAPQNGAVPVTAKVEIVRAACASGVISQGGYRVTVGLYTGGTKIGAVTYAHVNPAVAQGATINRWGTTIGTVGDYSWSSCWQGRHVHVEMYSQHNYACYNRTWAPGQAMQPTNFIGFVGGAFASARQRACP</sequence>
<reference evidence="2" key="1">
    <citation type="submission" date="2023-02" db="EMBL/GenBank/DDBJ databases">
        <title>Actinokineospora globicatena NBRC 15670.</title>
        <authorList>
            <person name="Ichikawa N."/>
            <person name="Sato H."/>
            <person name="Tonouchi N."/>
        </authorList>
    </citation>
    <scope>NUCLEOTIDE SEQUENCE</scope>
    <source>
        <strain evidence="2">NBRC 15670</strain>
    </source>
</reference>